<reference evidence="6" key="1">
    <citation type="submission" date="2017-08" db="EMBL/GenBank/DDBJ databases">
        <title>A dynamic microbial community with high functional redundancy inhabits the cold, oxic subseafloor aquifer.</title>
        <authorList>
            <person name="Tully B.J."/>
            <person name="Wheat C.G."/>
            <person name="Glazer B.T."/>
            <person name="Huber J.A."/>
        </authorList>
    </citation>
    <scope>NUCLEOTIDE SEQUENCE [LARGE SCALE GENOMIC DNA]</scope>
</reference>
<dbReference type="PANTHER" id="PTHR44688:SF16">
    <property type="entry name" value="DNA-BINDING TRANSCRIPTIONAL ACTIVATOR DEVR_DOSR"/>
    <property type="match status" value="1"/>
</dbReference>
<keyword evidence="1" id="KW-0805">Transcription regulation</keyword>
<proteinExistence type="predicted"/>
<keyword evidence="2" id="KW-0238">DNA-binding</keyword>
<dbReference type="PANTHER" id="PTHR44688">
    <property type="entry name" value="DNA-BINDING TRANSCRIPTIONAL ACTIVATOR DEVR_DOSR"/>
    <property type="match status" value="1"/>
</dbReference>
<evidence type="ECO:0000259" key="4">
    <source>
        <dbReference type="PROSITE" id="PS50043"/>
    </source>
</evidence>
<keyword evidence="3" id="KW-0804">Transcription</keyword>
<dbReference type="PROSITE" id="PS50043">
    <property type="entry name" value="HTH_LUXR_2"/>
    <property type="match status" value="1"/>
</dbReference>
<evidence type="ECO:0000256" key="1">
    <source>
        <dbReference type="ARBA" id="ARBA00023015"/>
    </source>
</evidence>
<organism evidence="5 6">
    <name type="scientific">SAR324 cluster bacterium</name>
    <dbReference type="NCBI Taxonomy" id="2024889"/>
    <lineage>
        <taxon>Bacteria</taxon>
        <taxon>Deltaproteobacteria</taxon>
        <taxon>SAR324 cluster</taxon>
    </lineage>
</organism>
<dbReference type="InterPro" id="IPR016032">
    <property type="entry name" value="Sig_transdc_resp-reg_C-effctor"/>
</dbReference>
<dbReference type="AlphaFoldDB" id="A0A2A4T274"/>
<dbReference type="GO" id="GO:0006355">
    <property type="term" value="P:regulation of DNA-templated transcription"/>
    <property type="evidence" value="ECO:0007669"/>
    <property type="project" value="InterPro"/>
</dbReference>
<dbReference type="SUPFAM" id="SSF75516">
    <property type="entry name" value="Pheromone-binding domain of LuxR-like quorum-sensing transcription factors"/>
    <property type="match status" value="1"/>
</dbReference>
<name>A0A2A4T274_9DELT</name>
<protein>
    <recommendedName>
        <fullName evidence="4">HTH luxR-type domain-containing protein</fullName>
    </recommendedName>
</protein>
<evidence type="ECO:0000256" key="2">
    <source>
        <dbReference type="ARBA" id="ARBA00023125"/>
    </source>
</evidence>
<dbReference type="SMART" id="SM00421">
    <property type="entry name" value="HTH_LUXR"/>
    <property type="match status" value="1"/>
</dbReference>
<dbReference type="GO" id="GO:0003677">
    <property type="term" value="F:DNA binding"/>
    <property type="evidence" value="ECO:0007669"/>
    <property type="project" value="UniProtKB-KW"/>
</dbReference>
<dbReference type="Pfam" id="PF00196">
    <property type="entry name" value="GerE"/>
    <property type="match status" value="1"/>
</dbReference>
<accession>A0A2A4T274</accession>
<dbReference type="Gene3D" id="1.10.10.10">
    <property type="entry name" value="Winged helix-like DNA-binding domain superfamily/Winged helix DNA-binding domain"/>
    <property type="match status" value="1"/>
</dbReference>
<dbReference type="InterPro" id="IPR005143">
    <property type="entry name" value="TF_LuxR_autoind-bd_dom"/>
</dbReference>
<gene>
    <name evidence="5" type="ORF">COB67_07955</name>
</gene>
<dbReference type="Gene3D" id="3.30.450.80">
    <property type="entry name" value="Transcription factor LuxR-like, autoinducer-binding domain"/>
    <property type="match status" value="1"/>
</dbReference>
<dbReference type="SUPFAM" id="SSF46894">
    <property type="entry name" value="C-terminal effector domain of the bipartite response regulators"/>
    <property type="match status" value="1"/>
</dbReference>
<dbReference type="EMBL" id="NVSR01000051">
    <property type="protein sequence ID" value="PCI27716.1"/>
    <property type="molecule type" value="Genomic_DNA"/>
</dbReference>
<dbReference type="InterPro" id="IPR000792">
    <property type="entry name" value="Tscrpt_reg_LuxR_C"/>
</dbReference>
<evidence type="ECO:0000313" key="5">
    <source>
        <dbReference type="EMBL" id="PCI27716.1"/>
    </source>
</evidence>
<evidence type="ECO:0000313" key="6">
    <source>
        <dbReference type="Proteomes" id="UP000218113"/>
    </source>
</evidence>
<dbReference type="Pfam" id="PF03472">
    <property type="entry name" value="Autoind_bind"/>
    <property type="match status" value="1"/>
</dbReference>
<comment type="caution">
    <text evidence="5">The sequence shown here is derived from an EMBL/GenBank/DDBJ whole genome shotgun (WGS) entry which is preliminary data.</text>
</comment>
<dbReference type="PRINTS" id="PR00038">
    <property type="entry name" value="HTHLUXR"/>
</dbReference>
<sequence length="261" mass="29852">MDESMKLVAGMPLRQSEIILGLVNRCSCCEGEDDFRRIMQDLKLLINFTFWKVSIVAIDKNYQMVTHQRTVDDSLTISTFPRKWEQKYQRHNLLEVDPILHKNFTQHNFGCIQRWSETFENVQCEQQKKFIETLSKFAIISDGLSVGCKTANKYEGSIVSLSGNVDFQPRSKQFLKILAPHFHLALVKIKSHKTRDLVTRQQKEVLSLIQEGFSRSQVSKLMSISVGDVKYHLSQIYKKLGVNTQASAVGKALSLGIIGLR</sequence>
<dbReference type="Proteomes" id="UP000218113">
    <property type="component" value="Unassembled WGS sequence"/>
</dbReference>
<dbReference type="InterPro" id="IPR036693">
    <property type="entry name" value="TF_LuxR_autoind-bd_dom_sf"/>
</dbReference>
<dbReference type="InterPro" id="IPR036388">
    <property type="entry name" value="WH-like_DNA-bd_sf"/>
</dbReference>
<dbReference type="CDD" id="cd06170">
    <property type="entry name" value="LuxR_C_like"/>
    <property type="match status" value="1"/>
</dbReference>
<evidence type="ECO:0000256" key="3">
    <source>
        <dbReference type="ARBA" id="ARBA00023163"/>
    </source>
</evidence>
<feature type="domain" description="HTH luxR-type" evidence="4">
    <location>
        <begin position="191"/>
        <end position="256"/>
    </location>
</feature>